<dbReference type="PANTHER" id="PTHR42693">
    <property type="entry name" value="ARYLSULFATASE FAMILY MEMBER"/>
    <property type="match status" value="1"/>
</dbReference>
<evidence type="ECO:0000259" key="3">
    <source>
        <dbReference type="Pfam" id="PF00884"/>
    </source>
</evidence>
<dbReference type="InterPro" id="IPR000917">
    <property type="entry name" value="Sulfatase_N"/>
</dbReference>
<keyword evidence="2" id="KW-0378">Hydrolase</keyword>
<proteinExistence type="inferred from homology"/>
<dbReference type="InterPro" id="IPR050738">
    <property type="entry name" value="Sulfatase"/>
</dbReference>
<dbReference type="InterPro" id="IPR017850">
    <property type="entry name" value="Alkaline_phosphatase_core_sf"/>
</dbReference>
<organism evidence="4 5">
    <name type="scientific">Ferrimonas pelagia</name>
    <dbReference type="NCBI Taxonomy" id="1177826"/>
    <lineage>
        <taxon>Bacteria</taxon>
        <taxon>Pseudomonadati</taxon>
        <taxon>Pseudomonadota</taxon>
        <taxon>Gammaproteobacteria</taxon>
        <taxon>Alteromonadales</taxon>
        <taxon>Ferrimonadaceae</taxon>
        <taxon>Ferrimonas</taxon>
    </lineage>
</organism>
<dbReference type="Gene3D" id="3.40.720.10">
    <property type="entry name" value="Alkaline Phosphatase, subunit A"/>
    <property type="match status" value="1"/>
</dbReference>
<comment type="caution">
    <text evidence="4">The sequence shown here is derived from an EMBL/GenBank/DDBJ whole genome shotgun (WGS) entry which is preliminary data.</text>
</comment>
<evidence type="ECO:0000313" key="4">
    <source>
        <dbReference type="EMBL" id="GAA4872589.1"/>
    </source>
</evidence>
<dbReference type="PANTHER" id="PTHR42693:SF53">
    <property type="entry name" value="ENDO-4-O-SULFATASE"/>
    <property type="match status" value="1"/>
</dbReference>
<name>A0ABP9EA74_9GAMM</name>
<protein>
    <submittedName>
        <fullName evidence="4">Sulfatase</fullName>
    </submittedName>
</protein>
<gene>
    <name evidence="4" type="ORF">GCM10023333_01710</name>
</gene>
<dbReference type="Proteomes" id="UP001499988">
    <property type="component" value="Unassembled WGS sequence"/>
</dbReference>
<keyword evidence="5" id="KW-1185">Reference proteome</keyword>
<comment type="similarity">
    <text evidence="1">Belongs to the sulfatase family.</text>
</comment>
<dbReference type="CDD" id="cd16027">
    <property type="entry name" value="SGSH"/>
    <property type="match status" value="1"/>
</dbReference>
<sequence length="519" mass="58776">MTTTAVISTEDNMRQKLIVTACLAAGVAAPVWAEQAPTNVVLITADDLGYEVFSRFTDGLPDLTPNMDAYVKGGVEFMHAHSNTSICMPSRSIMATGLYGVSSGMMGFMNLKDSSIPTLMGTLTEHGYQTGVLGKVSHSTPDLGYQWNYVQDYGDLGSGRDGKLYAKYTAEFIEQSKKAGQPFYLMVNSHDPHRAFHDPEDPRWADATQPSKLFTADEVVVPEYLPDTPQTRLELSHYYNSVRRLDDSFGLIIQAIEDAGVADDTLVMFLSDNGSAFPFAKANTYMFSSRTKFFAKWPNGDINTDYVDEDNFISFVDIMPSILDATGIEIDAEFDGQSFIPLLRGEEQEGRDYVYTQIDYKIGGGATPMRAIQDKEFIYIFNPWSEEGANYRNANEGKITEEWAASGDEVQLERLRMFREREMEEFYDLSLDPSSLNNLMDNPEYQAKITEYRQKLNDWMVEHKDPVLPMLAHRDNPEKVLSMMKTDYPKKFSLMPQEQLDKIKAKQEERRAQRDAKKK</sequence>
<dbReference type="SUPFAM" id="SSF53649">
    <property type="entry name" value="Alkaline phosphatase-like"/>
    <property type="match status" value="1"/>
</dbReference>
<evidence type="ECO:0000256" key="1">
    <source>
        <dbReference type="ARBA" id="ARBA00008779"/>
    </source>
</evidence>
<dbReference type="EMBL" id="BAABJZ010000003">
    <property type="protein sequence ID" value="GAA4872589.1"/>
    <property type="molecule type" value="Genomic_DNA"/>
</dbReference>
<evidence type="ECO:0000256" key="2">
    <source>
        <dbReference type="ARBA" id="ARBA00022801"/>
    </source>
</evidence>
<reference evidence="5" key="1">
    <citation type="journal article" date="2019" name="Int. J. Syst. Evol. Microbiol.">
        <title>The Global Catalogue of Microorganisms (GCM) 10K type strain sequencing project: providing services to taxonomists for standard genome sequencing and annotation.</title>
        <authorList>
            <consortium name="The Broad Institute Genomics Platform"/>
            <consortium name="The Broad Institute Genome Sequencing Center for Infectious Disease"/>
            <person name="Wu L."/>
            <person name="Ma J."/>
        </authorList>
    </citation>
    <scope>NUCLEOTIDE SEQUENCE [LARGE SCALE GENOMIC DNA]</scope>
    <source>
        <strain evidence="5">JCM 18401</strain>
    </source>
</reference>
<dbReference type="Pfam" id="PF00884">
    <property type="entry name" value="Sulfatase"/>
    <property type="match status" value="1"/>
</dbReference>
<evidence type="ECO:0000313" key="5">
    <source>
        <dbReference type="Proteomes" id="UP001499988"/>
    </source>
</evidence>
<accession>A0ABP9EA74</accession>
<feature type="domain" description="Sulfatase N-terminal" evidence="3">
    <location>
        <begin position="39"/>
        <end position="328"/>
    </location>
</feature>